<dbReference type="RefSeq" id="WP_112331208.1">
    <property type="nucleotide sequence ID" value="NZ_JADPHD010000001.1"/>
</dbReference>
<gene>
    <name evidence="2" type="ORF">DPQ25_00385</name>
</gene>
<protein>
    <recommendedName>
        <fullName evidence="4">Intracellular proteinase inhibitor BsuPI domain-containing protein</fullName>
    </recommendedName>
</protein>
<dbReference type="EMBL" id="QLYR01000001">
    <property type="protein sequence ID" value="RAQ30012.1"/>
    <property type="molecule type" value="Genomic_DNA"/>
</dbReference>
<organism evidence="2 3">
    <name type="scientific">Hydrogeniiclostridium mannosilyticum</name>
    <dbReference type="NCBI Taxonomy" id="2764322"/>
    <lineage>
        <taxon>Bacteria</taxon>
        <taxon>Bacillati</taxon>
        <taxon>Bacillota</taxon>
        <taxon>Clostridia</taxon>
        <taxon>Eubacteriales</taxon>
        <taxon>Acutalibacteraceae</taxon>
        <taxon>Hydrogeniiclostridium</taxon>
    </lineage>
</organism>
<evidence type="ECO:0008006" key="4">
    <source>
        <dbReference type="Google" id="ProtNLM"/>
    </source>
</evidence>
<feature type="chain" id="PRO_5039383821" description="Intracellular proteinase inhibitor BsuPI domain-containing protein" evidence="1">
    <location>
        <begin position="21"/>
        <end position="158"/>
    </location>
</feature>
<evidence type="ECO:0000313" key="3">
    <source>
        <dbReference type="Proteomes" id="UP000249377"/>
    </source>
</evidence>
<dbReference type="Proteomes" id="UP000249377">
    <property type="component" value="Unassembled WGS sequence"/>
</dbReference>
<reference evidence="2 3" key="1">
    <citation type="submission" date="2018-06" db="EMBL/GenBank/DDBJ databases">
        <title>Noncontiguous genome sequence of Ruminococcaceae bacterium ASD2818.</title>
        <authorList>
            <person name="Chaplin A.V."/>
            <person name="Sokolova S.R."/>
            <person name="Kochetkova T.O."/>
            <person name="Goltsov A.Y."/>
            <person name="Trofimov D.Y."/>
            <person name="Efimov B.A."/>
        </authorList>
    </citation>
    <scope>NUCLEOTIDE SEQUENCE [LARGE SCALE GENOMIC DNA]</scope>
    <source>
        <strain evidence="2 3">ASD2818</strain>
    </source>
</reference>
<proteinExistence type="predicted"/>
<accession>A0A328UGX2</accession>
<keyword evidence="1" id="KW-0732">Signal</keyword>
<dbReference type="AlphaFoldDB" id="A0A328UGX2"/>
<feature type="signal peptide" evidence="1">
    <location>
        <begin position="1"/>
        <end position="20"/>
    </location>
</feature>
<evidence type="ECO:0000256" key="1">
    <source>
        <dbReference type="SAM" id="SignalP"/>
    </source>
</evidence>
<name>A0A328UGX2_9FIRM</name>
<comment type="caution">
    <text evidence="2">The sequence shown here is derived from an EMBL/GenBank/DDBJ whole genome shotgun (WGS) entry which is preliminary data.</text>
</comment>
<evidence type="ECO:0000313" key="2">
    <source>
        <dbReference type="EMBL" id="RAQ30012.1"/>
    </source>
</evidence>
<keyword evidence="3" id="KW-1185">Reference proteome</keyword>
<sequence length="158" mass="17174">MKKAALAFLLLCLAAFSSSSNDSYPVPDLYSFSLELTVPKTTIRAGEKVTFTAALKNLTGKEYTLISLQQVVWLHILPEGCEYMPIVVSTAYPTTIEPGGSITETRDFQTTIPGTYILSSYTSEFGVKEGSISVPPGTIPMFRYSCEGIPITVVAEDE</sequence>